<sequence length="125" mass="14382">MKEVYPLKHECYNIIGCCMEVHRVLGSGLLEAVYQEALSIELGNKNIPFAQEVELQIDYKGEILTKKYKADLICYDEVIVELKAVKELDDVHYAQLINYLKIAKRKMGLLVNFGAESLEFKRIIN</sequence>
<dbReference type="EMBL" id="JAGUCN010000002">
    <property type="protein sequence ID" value="MBS2210321.1"/>
    <property type="molecule type" value="Genomic_DNA"/>
</dbReference>
<dbReference type="Proteomes" id="UP000721861">
    <property type="component" value="Unassembled WGS sequence"/>
</dbReference>
<organism evidence="1 2">
    <name type="scientific">Carboxylicivirga mesophila</name>
    <dbReference type="NCBI Taxonomy" id="1166478"/>
    <lineage>
        <taxon>Bacteria</taxon>
        <taxon>Pseudomonadati</taxon>
        <taxon>Bacteroidota</taxon>
        <taxon>Bacteroidia</taxon>
        <taxon>Marinilabiliales</taxon>
        <taxon>Marinilabiliaceae</taxon>
        <taxon>Carboxylicivirga</taxon>
    </lineage>
</organism>
<accession>A0ABS5K5V3</accession>
<dbReference type="InterPro" id="IPR026350">
    <property type="entry name" value="GxxExxY"/>
</dbReference>
<reference evidence="1 2" key="1">
    <citation type="journal article" date="2014" name="Int. J. Syst. Evol. Microbiol.">
        <title>Carboxylicivirga gen. nov. in the family Marinilabiliaceae with two novel species, Carboxylicivirga mesophila sp. nov. and Carboxylicivirga taeanensis sp. nov., and reclassification of Cytophaga fermentans as Saccharicrinis fermentans gen. nov., comb. nov.</title>
        <authorList>
            <person name="Yang S.H."/>
            <person name="Seo H.S."/>
            <person name="Woo J.H."/>
            <person name="Oh H.M."/>
            <person name="Jang H."/>
            <person name="Lee J.H."/>
            <person name="Kim S.J."/>
            <person name="Kwon K.K."/>
        </authorList>
    </citation>
    <scope>NUCLEOTIDE SEQUENCE [LARGE SCALE GENOMIC DNA]</scope>
    <source>
        <strain evidence="1 2">JCM 18290</strain>
    </source>
</reference>
<dbReference type="RefSeq" id="WP_212225207.1">
    <property type="nucleotide sequence ID" value="NZ_JAGUCN010000002.1"/>
</dbReference>
<keyword evidence="2" id="KW-1185">Reference proteome</keyword>
<name>A0ABS5K5V3_9BACT</name>
<proteinExistence type="predicted"/>
<comment type="caution">
    <text evidence="1">The sequence shown here is derived from an EMBL/GenBank/DDBJ whole genome shotgun (WGS) entry which is preliminary data.</text>
</comment>
<gene>
    <name evidence="1" type="ORF">KEM09_02860</name>
</gene>
<evidence type="ECO:0000313" key="1">
    <source>
        <dbReference type="EMBL" id="MBS2210321.1"/>
    </source>
</evidence>
<evidence type="ECO:0000313" key="2">
    <source>
        <dbReference type="Proteomes" id="UP000721861"/>
    </source>
</evidence>
<protein>
    <submittedName>
        <fullName evidence="1">GxxExxY protein</fullName>
    </submittedName>
</protein>
<dbReference type="NCBIfam" id="TIGR04256">
    <property type="entry name" value="GxxExxY"/>
    <property type="match status" value="1"/>
</dbReference>
<dbReference type="Pfam" id="PF13366">
    <property type="entry name" value="PDDEXK_3"/>
    <property type="match status" value="1"/>
</dbReference>